<proteinExistence type="predicted"/>
<evidence type="ECO:0008006" key="3">
    <source>
        <dbReference type="Google" id="ProtNLM"/>
    </source>
</evidence>
<evidence type="ECO:0000313" key="2">
    <source>
        <dbReference type="Proteomes" id="UP000265020"/>
    </source>
</evidence>
<accession>A0A3Q2GH34</accession>
<protein>
    <recommendedName>
        <fullName evidence="3">Keratin</fullName>
    </recommendedName>
</protein>
<evidence type="ECO:0000313" key="1">
    <source>
        <dbReference type="Ensembl" id="ENSCVAP00000025720.1"/>
    </source>
</evidence>
<reference evidence="1" key="1">
    <citation type="submission" date="2025-08" db="UniProtKB">
        <authorList>
            <consortium name="Ensembl"/>
        </authorList>
    </citation>
    <scope>IDENTIFICATION</scope>
</reference>
<keyword evidence="2" id="KW-1185">Reference proteome</keyword>
<dbReference type="Proteomes" id="UP000265020">
    <property type="component" value="Unassembled WGS sequence"/>
</dbReference>
<organism evidence="1 2">
    <name type="scientific">Cyprinodon variegatus</name>
    <name type="common">Sheepshead minnow</name>
    <dbReference type="NCBI Taxonomy" id="28743"/>
    <lineage>
        <taxon>Eukaryota</taxon>
        <taxon>Metazoa</taxon>
        <taxon>Chordata</taxon>
        <taxon>Craniata</taxon>
        <taxon>Vertebrata</taxon>
        <taxon>Euteleostomi</taxon>
        <taxon>Actinopterygii</taxon>
        <taxon>Neopterygii</taxon>
        <taxon>Teleostei</taxon>
        <taxon>Neoteleostei</taxon>
        <taxon>Acanthomorphata</taxon>
        <taxon>Ovalentaria</taxon>
        <taxon>Atherinomorphae</taxon>
        <taxon>Cyprinodontiformes</taxon>
        <taxon>Cyprinodontidae</taxon>
        <taxon>Cyprinodon</taxon>
    </lineage>
</organism>
<name>A0A3Q2GH34_CYPVA</name>
<reference evidence="1" key="2">
    <citation type="submission" date="2025-09" db="UniProtKB">
        <authorList>
            <consortium name="Ensembl"/>
        </authorList>
    </citation>
    <scope>IDENTIFICATION</scope>
</reference>
<dbReference type="AlphaFoldDB" id="A0A3Q2GH34"/>
<dbReference type="Ensembl" id="ENSCVAT00000000911.1">
    <property type="protein sequence ID" value="ENSCVAP00000025720.1"/>
    <property type="gene ID" value="ENSCVAG00000010732.1"/>
</dbReference>
<sequence length="147" mass="15350">GLFYQQLIASLAPVCTTNLLPVQTVCKCVNDSVCPPVACSSVCPPAACSSVCPPAGCSSVCLPVACSSICPPAGCSSVCPPVGCSSACLYRPSNPAVILPSASLAPLIMIRSNKIHPTQFLQQKFVEIMLFFLDVADNLRNVFGMLR</sequence>